<organism evidence="1">
    <name type="scientific">viral metagenome</name>
    <dbReference type="NCBI Taxonomy" id="1070528"/>
    <lineage>
        <taxon>unclassified sequences</taxon>
        <taxon>metagenomes</taxon>
        <taxon>organismal metagenomes</taxon>
    </lineage>
</organism>
<sequence>MNRASGLCGWLTPEQVIETMECALDYDTVTVESISDMEQDGEVWYGFRLCVTTEEAPEEHILWNGQARTLAKRYFQQEDHNYYFNHKETRDVVRNYVK</sequence>
<dbReference type="EMBL" id="MN740625">
    <property type="protein sequence ID" value="QHS78905.1"/>
    <property type="molecule type" value="Genomic_DNA"/>
</dbReference>
<evidence type="ECO:0000313" key="1">
    <source>
        <dbReference type="EMBL" id="QHS78905.1"/>
    </source>
</evidence>
<proteinExistence type="predicted"/>
<name>A0A6C0AHR3_9ZZZZ</name>
<reference evidence="1" key="1">
    <citation type="journal article" date="2020" name="Nature">
        <title>Giant virus diversity and host interactions through global metagenomics.</title>
        <authorList>
            <person name="Schulz F."/>
            <person name="Roux S."/>
            <person name="Paez-Espino D."/>
            <person name="Jungbluth S."/>
            <person name="Walsh D.A."/>
            <person name="Denef V.J."/>
            <person name="McMahon K.D."/>
            <person name="Konstantinidis K.T."/>
            <person name="Eloe-Fadrosh E.A."/>
            <person name="Kyrpides N.C."/>
            <person name="Woyke T."/>
        </authorList>
    </citation>
    <scope>NUCLEOTIDE SEQUENCE</scope>
    <source>
        <strain evidence="1">GVMAG-S-1035118-87</strain>
    </source>
</reference>
<protein>
    <submittedName>
        <fullName evidence="1">Uncharacterized protein</fullName>
    </submittedName>
</protein>
<dbReference type="AlphaFoldDB" id="A0A6C0AHR3"/>
<accession>A0A6C0AHR3</accession>